<evidence type="ECO:0000256" key="1">
    <source>
        <dbReference type="ARBA" id="ARBA00004123"/>
    </source>
</evidence>
<dbReference type="PANTHER" id="PTHR45922">
    <property type="entry name" value="CLEAVAGE AND POLYADENYLATION SPECIFICITY FACTOR SUBUNIT 2"/>
    <property type="match status" value="1"/>
</dbReference>
<dbReference type="Pfam" id="PF13299">
    <property type="entry name" value="CPSF100_C"/>
    <property type="match status" value="1"/>
</dbReference>
<evidence type="ECO:0000256" key="3">
    <source>
        <dbReference type="ARBA" id="ARBA00022664"/>
    </source>
</evidence>
<dbReference type="GO" id="GO:0005847">
    <property type="term" value="C:mRNA cleavage and polyadenylation specificity factor complex"/>
    <property type="evidence" value="ECO:0007669"/>
    <property type="project" value="UniProtKB-ARBA"/>
</dbReference>
<dbReference type="InterPro" id="IPR001279">
    <property type="entry name" value="Metallo-B-lactamas"/>
</dbReference>
<evidence type="ECO:0000313" key="12">
    <source>
        <dbReference type="EMBL" id="MFH4975210.1"/>
    </source>
</evidence>
<dbReference type="InterPro" id="IPR035639">
    <property type="entry name" value="CPSF2_MBL"/>
</dbReference>
<dbReference type="SMART" id="SM01027">
    <property type="entry name" value="Beta-Casp"/>
    <property type="match status" value="1"/>
</dbReference>
<dbReference type="Pfam" id="PF10996">
    <property type="entry name" value="Beta-Casp"/>
    <property type="match status" value="1"/>
</dbReference>
<feature type="domain" description="Metallo-beta-lactamase" evidence="10">
    <location>
        <begin position="17"/>
        <end position="226"/>
    </location>
</feature>
<proteinExistence type="inferred from homology"/>
<evidence type="ECO:0000259" key="11">
    <source>
        <dbReference type="SMART" id="SM01027"/>
    </source>
</evidence>
<dbReference type="SUPFAM" id="SSF56281">
    <property type="entry name" value="Metallo-hydrolase/oxidoreductase"/>
    <property type="match status" value="1"/>
</dbReference>
<keyword evidence="3 8" id="KW-0507">mRNA processing</keyword>
<dbReference type="Pfam" id="PF16661">
    <property type="entry name" value="Lactamase_B_6"/>
    <property type="match status" value="1"/>
</dbReference>
<name>A0ABD6EFY0_9BILA</name>
<evidence type="ECO:0000256" key="6">
    <source>
        <dbReference type="ARBA" id="ARBA00058386"/>
    </source>
</evidence>
<dbReference type="AlphaFoldDB" id="A0ABD6EFY0"/>
<comment type="caution">
    <text evidence="12">The sequence shown here is derived from an EMBL/GenBank/DDBJ whole genome shotgun (WGS) entry which is preliminary data.</text>
</comment>
<dbReference type="Pfam" id="PF07521">
    <property type="entry name" value="RMMBL"/>
    <property type="match status" value="1"/>
</dbReference>
<accession>A0ABD6EFY0</accession>
<protein>
    <recommendedName>
        <fullName evidence="8">Cleavage and polyadenylation specificity factor subunit 2</fullName>
    </recommendedName>
    <alternativeName>
        <fullName evidence="8">Cleavage and polyadenylation specificity factor 100 kDa subunit</fullName>
    </alternativeName>
</protein>
<comment type="function">
    <text evidence="6">CPSF plays a key role in pre-mRNA 3'-end formation, recognizing the AAUAAA signal sequence and interacting with poly(A)polymerase and other factors to bring about cleavage and poly(A) addition.</text>
</comment>
<keyword evidence="9" id="KW-0175">Coiled coil</keyword>
<evidence type="ECO:0000259" key="10">
    <source>
        <dbReference type="SMART" id="SM00849"/>
    </source>
</evidence>
<dbReference type="Gene3D" id="3.60.15.10">
    <property type="entry name" value="Ribonuclease Z/Hydroxyacylglutathione hydrolase-like"/>
    <property type="match status" value="1"/>
</dbReference>
<evidence type="ECO:0000256" key="2">
    <source>
        <dbReference type="ARBA" id="ARBA00010624"/>
    </source>
</evidence>
<comment type="subcellular location">
    <subcellularLocation>
        <location evidence="1 8">Nucleus</location>
    </subcellularLocation>
</comment>
<evidence type="ECO:0000256" key="4">
    <source>
        <dbReference type="ARBA" id="ARBA00022884"/>
    </source>
</evidence>
<dbReference type="FunFam" id="3.60.15.10:FF:000008">
    <property type="entry name" value="Cleavage and polyadenylation specificity factor subunit 2"/>
    <property type="match status" value="1"/>
</dbReference>
<sequence length="840" mass="94639">MTSIIKLEALSGVQDDGPLCYLLQVDQVHFLLDCGWDERFDMAYIEAVKRRVPHINAVLLSYADIPHIGALPYLVRKCGLNAPIYATVPVYKMGQMFLYDWVNGHVNVEDFTLFNLDDIDAAFERVQQVKYSQTILLKGDNGLQITPLPAGHMIGGAIWRIAKMGDEEIVYAVDFNHKKERHLNGCTFEGIGRPNLMITDAFNALYSQPRRKQRDEQLVTKLLGTVREGGDVMIVIDTAGRVLEIAHLLDQLWHNAEAGLMTYNLVMLSHVASSVVEFAKSQVEWMSDKILKSFEVGRYNPFQFRHVQLCHNSLDLIRIRSPKVVLVSGLDMESGYSREVFLEWCSDSRNMVIVSGRSGDRTLGAKLIRMAEQSHDNPSVPQNRILTLEVKKRIRLEGAELEAYRAQKRAEEQEAARIRLENSRRNARLEQAESSDDSDDEAFIAAASAAISAKSKSKNDAKKDAAIPDGAETSALSNVNDLSAAKLAEQRSHDIMWKWEQQQKSSFFKQSKKSFPMYPYQEEKTRWDDYGEVIRPEDYTIPDVSIVPQAVDNTDLDSIQGYSDPGQVVPLYEEREWPTKCLKQIVKIEVLCKVEFIDFEGRSDGESIKKILAQIKPKQLVIVHGSSAATRHLAAYARQSGIVQGQIFTPRLGEIVDATIESHIYQVTLSEALMSSLMFQTVKDAELAWLDARLVRRKAVTGTQQDIEADEEMTEVDDVADENVDPEKDGVEVAGDEGQVKRKRMSNLRAVSADTFCLEPMISSLVPPHQAVFVNDPKLSDMKQLLMSNGFHAEFSSGVLYVNNTVAIRRNEAGRFHVDGCVSEDYYKIRDIVYSQFAIV</sequence>
<dbReference type="Proteomes" id="UP001608902">
    <property type="component" value="Unassembled WGS sequence"/>
</dbReference>
<dbReference type="GO" id="GO:0003723">
    <property type="term" value="F:RNA binding"/>
    <property type="evidence" value="ECO:0007669"/>
    <property type="project" value="UniProtKB-KW"/>
</dbReference>
<dbReference type="InterPro" id="IPR027075">
    <property type="entry name" value="CPSF2"/>
</dbReference>
<keyword evidence="13" id="KW-1185">Reference proteome</keyword>
<dbReference type="GO" id="GO:0006397">
    <property type="term" value="P:mRNA processing"/>
    <property type="evidence" value="ECO:0007669"/>
    <property type="project" value="UniProtKB-KW"/>
</dbReference>
<comment type="similarity">
    <text evidence="2 8">Belongs to the metallo-beta-lactamase superfamily. RNA-metabolizing metallo-beta-lactamase-like family. CPSF2/YSH1 subfamily.</text>
</comment>
<comment type="subunit">
    <text evidence="7">CPSF is a heterotetramer composed of four distinct subunits 160, 100, 70 and 30 kDa.</text>
</comment>
<keyword evidence="5 8" id="KW-0539">Nucleus</keyword>
<organism evidence="12 13">
    <name type="scientific">Gnathostoma spinigerum</name>
    <dbReference type="NCBI Taxonomy" id="75299"/>
    <lineage>
        <taxon>Eukaryota</taxon>
        <taxon>Metazoa</taxon>
        <taxon>Ecdysozoa</taxon>
        <taxon>Nematoda</taxon>
        <taxon>Chromadorea</taxon>
        <taxon>Rhabditida</taxon>
        <taxon>Spirurina</taxon>
        <taxon>Gnathostomatomorpha</taxon>
        <taxon>Gnathostomatoidea</taxon>
        <taxon>Gnathostomatidae</taxon>
        <taxon>Gnathostoma</taxon>
    </lineage>
</organism>
<evidence type="ECO:0000256" key="9">
    <source>
        <dbReference type="SAM" id="Coils"/>
    </source>
</evidence>
<feature type="coiled-coil region" evidence="9">
    <location>
        <begin position="394"/>
        <end position="430"/>
    </location>
</feature>
<dbReference type="PANTHER" id="PTHR45922:SF1">
    <property type="entry name" value="CLEAVAGE AND POLYADENYLATION SPECIFICITY FACTOR SUBUNIT 2"/>
    <property type="match status" value="1"/>
</dbReference>
<feature type="domain" description="Beta-Casp" evidence="11">
    <location>
        <begin position="242"/>
        <end position="367"/>
    </location>
</feature>
<evidence type="ECO:0000313" key="13">
    <source>
        <dbReference type="Proteomes" id="UP001608902"/>
    </source>
</evidence>
<evidence type="ECO:0000256" key="5">
    <source>
        <dbReference type="ARBA" id="ARBA00023242"/>
    </source>
</evidence>
<dbReference type="InterPro" id="IPR036866">
    <property type="entry name" value="RibonucZ/Hydroxyglut_hydro"/>
</dbReference>
<dbReference type="CDD" id="cd16293">
    <property type="entry name" value="CPSF2-like_MBL-fold"/>
    <property type="match status" value="1"/>
</dbReference>
<dbReference type="InterPro" id="IPR022712">
    <property type="entry name" value="Beta_Casp"/>
</dbReference>
<evidence type="ECO:0000256" key="7">
    <source>
        <dbReference type="ARBA" id="ARBA00065452"/>
    </source>
</evidence>
<keyword evidence="4 8" id="KW-0694">RNA-binding</keyword>
<dbReference type="InterPro" id="IPR011108">
    <property type="entry name" value="RMMBL"/>
</dbReference>
<dbReference type="EMBL" id="JBGFUD010000773">
    <property type="protein sequence ID" value="MFH4975210.1"/>
    <property type="molecule type" value="Genomic_DNA"/>
</dbReference>
<dbReference type="InterPro" id="IPR025069">
    <property type="entry name" value="Cpsf2_C"/>
</dbReference>
<reference evidence="12 13" key="1">
    <citation type="submission" date="2024-08" db="EMBL/GenBank/DDBJ databases">
        <title>Gnathostoma spinigerum genome.</title>
        <authorList>
            <person name="Gonzalez-Bertolin B."/>
            <person name="Monzon S."/>
            <person name="Zaballos A."/>
            <person name="Jimenez P."/>
            <person name="Dekumyoy P."/>
            <person name="Varona S."/>
            <person name="Cuesta I."/>
            <person name="Sumanam S."/>
            <person name="Adisakwattana P."/>
            <person name="Gasser R.B."/>
            <person name="Hernandez-Gonzalez A."/>
            <person name="Young N.D."/>
            <person name="Perteguer M.J."/>
        </authorList>
    </citation>
    <scope>NUCLEOTIDE SEQUENCE [LARGE SCALE GENOMIC DNA]</scope>
    <source>
        <strain evidence="12">AL3</strain>
        <tissue evidence="12">Liver</tissue>
    </source>
</reference>
<evidence type="ECO:0000256" key="8">
    <source>
        <dbReference type="RuleBase" id="RU365006"/>
    </source>
</evidence>
<gene>
    <name evidence="12" type="ORF">AB6A40_001919</name>
</gene>
<dbReference type="SMART" id="SM00849">
    <property type="entry name" value="Lactamase_B"/>
    <property type="match status" value="1"/>
</dbReference>